<evidence type="ECO:0000313" key="1">
    <source>
        <dbReference type="EMBL" id="EFH79696.1"/>
    </source>
</evidence>
<proteinExistence type="predicted"/>
<keyword evidence="2" id="KW-1185">Reference proteome</keyword>
<name>D6U735_KTERA</name>
<sequence length="46" mass="5190">MTNQRARKPYPSDVTDTQWEILAPLIPEPGACFVIGFYRHPSPTST</sequence>
<accession>D6U735</accession>
<evidence type="ECO:0008006" key="3">
    <source>
        <dbReference type="Google" id="ProtNLM"/>
    </source>
</evidence>
<organism evidence="1 2">
    <name type="scientific">Ktedonobacter racemifer DSM 44963</name>
    <dbReference type="NCBI Taxonomy" id="485913"/>
    <lineage>
        <taxon>Bacteria</taxon>
        <taxon>Bacillati</taxon>
        <taxon>Chloroflexota</taxon>
        <taxon>Ktedonobacteria</taxon>
        <taxon>Ktedonobacterales</taxon>
        <taxon>Ktedonobacteraceae</taxon>
        <taxon>Ktedonobacter</taxon>
    </lineage>
</organism>
<gene>
    <name evidence="1" type="ORF">Krac_0183</name>
</gene>
<comment type="caution">
    <text evidence="1">The sequence shown here is derived from an EMBL/GenBank/DDBJ whole genome shotgun (WGS) entry which is preliminary data.</text>
</comment>
<protein>
    <recommendedName>
        <fullName evidence="3">Transposase</fullName>
    </recommendedName>
</protein>
<dbReference type="Proteomes" id="UP000004508">
    <property type="component" value="Unassembled WGS sequence"/>
</dbReference>
<evidence type="ECO:0000313" key="2">
    <source>
        <dbReference type="Proteomes" id="UP000004508"/>
    </source>
</evidence>
<reference evidence="1 2" key="1">
    <citation type="journal article" date="2011" name="Stand. Genomic Sci.">
        <title>Non-contiguous finished genome sequence and contextual data of the filamentous soil bacterium Ktedonobacter racemifer type strain (SOSP1-21).</title>
        <authorList>
            <person name="Chang Y.J."/>
            <person name="Land M."/>
            <person name="Hauser L."/>
            <person name="Chertkov O."/>
            <person name="Del Rio T.G."/>
            <person name="Nolan M."/>
            <person name="Copeland A."/>
            <person name="Tice H."/>
            <person name="Cheng J.F."/>
            <person name="Lucas S."/>
            <person name="Han C."/>
            <person name="Goodwin L."/>
            <person name="Pitluck S."/>
            <person name="Ivanova N."/>
            <person name="Ovchinikova G."/>
            <person name="Pati A."/>
            <person name="Chen A."/>
            <person name="Palaniappan K."/>
            <person name="Mavromatis K."/>
            <person name="Liolios K."/>
            <person name="Brettin T."/>
            <person name="Fiebig A."/>
            <person name="Rohde M."/>
            <person name="Abt B."/>
            <person name="Goker M."/>
            <person name="Detter J.C."/>
            <person name="Woyke T."/>
            <person name="Bristow J."/>
            <person name="Eisen J.A."/>
            <person name="Markowitz V."/>
            <person name="Hugenholtz P."/>
            <person name="Kyrpides N.C."/>
            <person name="Klenk H.P."/>
            <person name="Lapidus A."/>
        </authorList>
    </citation>
    <scope>NUCLEOTIDE SEQUENCE [LARGE SCALE GENOMIC DNA]</scope>
    <source>
        <strain evidence="2">DSM 44963</strain>
    </source>
</reference>
<dbReference type="AlphaFoldDB" id="D6U735"/>
<dbReference type="InParanoid" id="D6U735"/>
<dbReference type="EMBL" id="ADVG01000005">
    <property type="protein sequence ID" value="EFH79696.1"/>
    <property type="molecule type" value="Genomic_DNA"/>
</dbReference>